<dbReference type="GO" id="GO:0016020">
    <property type="term" value="C:membrane"/>
    <property type="evidence" value="ECO:0007669"/>
    <property type="project" value="UniProtKB-SubCell"/>
</dbReference>
<proteinExistence type="predicted"/>
<evidence type="ECO:0000256" key="5">
    <source>
        <dbReference type="SAM" id="Phobius"/>
    </source>
</evidence>
<feature type="domain" description="ABC-2 type transporter transmembrane" evidence="6">
    <location>
        <begin position="19"/>
        <end position="339"/>
    </location>
</feature>
<dbReference type="EMBL" id="FNFY01000011">
    <property type="protein sequence ID" value="SDK84632.1"/>
    <property type="molecule type" value="Genomic_DNA"/>
</dbReference>
<sequence>MGIFKMTYQMMLINFKDFGYWFWTLLYPLLLSTLFILTTSNITGDGMEDIPVGITEDHQLTVILEDVEFLEVTETTESKALTLMEDNELSGFITENNELLVTDSGLDQTILESVLNEITQMFESGIPPENFSFDNDFIVETHADREPQVVMFYSLIAMMVFYTMFSSIEFITTVQPNLSTMGARFQSSPYSKVKLLMASAVGALSLGLLTNFIIITYLMIFYQGTLFSTLLPTVILLIFGNISGIGIGFAIGLFPKINANFKTFVGLIVLLALTFSAGMIGPGVRMLVNEHLPLLNSLNPVARVTDTLFRINLMDNFDDYMMTLGILIGIAVVMFIFTLFALRRKQYDSL</sequence>
<reference evidence="8" key="1">
    <citation type="submission" date="2016-10" db="EMBL/GenBank/DDBJ databases">
        <authorList>
            <person name="Varghese N."/>
            <person name="Submissions S."/>
        </authorList>
    </citation>
    <scope>NUCLEOTIDE SEQUENCE [LARGE SCALE GENOMIC DNA]</scope>
    <source>
        <strain evidence="8">CGMCC 1.8895</strain>
    </source>
</reference>
<accession>A0A1G9F8D5</accession>
<feature type="transmembrane region" description="Helical" evidence="5">
    <location>
        <begin position="320"/>
        <end position="342"/>
    </location>
</feature>
<keyword evidence="8" id="KW-1185">Reference proteome</keyword>
<keyword evidence="3 5" id="KW-1133">Transmembrane helix</keyword>
<dbReference type="Proteomes" id="UP000199008">
    <property type="component" value="Unassembled WGS sequence"/>
</dbReference>
<feature type="transmembrane region" description="Helical" evidence="5">
    <location>
        <begin position="266"/>
        <end position="288"/>
    </location>
</feature>
<dbReference type="Pfam" id="PF12698">
    <property type="entry name" value="ABC2_membrane_3"/>
    <property type="match status" value="1"/>
</dbReference>
<evidence type="ECO:0000256" key="4">
    <source>
        <dbReference type="ARBA" id="ARBA00023136"/>
    </source>
</evidence>
<organism evidence="7 8">
    <name type="scientific">Lacicoccus qingdaonensis</name>
    <dbReference type="NCBI Taxonomy" id="576118"/>
    <lineage>
        <taxon>Bacteria</taxon>
        <taxon>Bacillati</taxon>
        <taxon>Bacillota</taxon>
        <taxon>Bacilli</taxon>
        <taxon>Bacillales</taxon>
        <taxon>Salinicoccaceae</taxon>
        <taxon>Lacicoccus</taxon>
    </lineage>
</organism>
<name>A0A1G9F8D5_9BACL</name>
<feature type="transmembrane region" description="Helical" evidence="5">
    <location>
        <begin position="234"/>
        <end position="254"/>
    </location>
</feature>
<feature type="transmembrane region" description="Helical" evidence="5">
    <location>
        <begin position="195"/>
        <end position="222"/>
    </location>
</feature>
<feature type="transmembrane region" description="Helical" evidence="5">
    <location>
        <begin position="150"/>
        <end position="174"/>
    </location>
</feature>
<evidence type="ECO:0000313" key="8">
    <source>
        <dbReference type="Proteomes" id="UP000199008"/>
    </source>
</evidence>
<feature type="transmembrane region" description="Helical" evidence="5">
    <location>
        <begin position="20"/>
        <end position="38"/>
    </location>
</feature>
<evidence type="ECO:0000256" key="1">
    <source>
        <dbReference type="ARBA" id="ARBA00004141"/>
    </source>
</evidence>
<dbReference type="AlphaFoldDB" id="A0A1G9F8D5"/>
<comment type="subcellular location">
    <subcellularLocation>
        <location evidence="1">Membrane</location>
        <topology evidence="1">Multi-pass membrane protein</topology>
    </subcellularLocation>
</comment>
<gene>
    <name evidence="7" type="ORF">SAMN05216216_11128</name>
</gene>
<keyword evidence="4 5" id="KW-0472">Membrane</keyword>
<evidence type="ECO:0000313" key="7">
    <source>
        <dbReference type="EMBL" id="SDK84632.1"/>
    </source>
</evidence>
<dbReference type="GO" id="GO:0140359">
    <property type="term" value="F:ABC-type transporter activity"/>
    <property type="evidence" value="ECO:0007669"/>
    <property type="project" value="InterPro"/>
</dbReference>
<evidence type="ECO:0000256" key="3">
    <source>
        <dbReference type="ARBA" id="ARBA00022989"/>
    </source>
</evidence>
<keyword evidence="2 5" id="KW-0812">Transmembrane</keyword>
<dbReference type="InterPro" id="IPR013525">
    <property type="entry name" value="ABC2_TM"/>
</dbReference>
<protein>
    <submittedName>
        <fullName evidence="7">ABC-2 type transport system permease protein</fullName>
    </submittedName>
</protein>
<evidence type="ECO:0000256" key="2">
    <source>
        <dbReference type="ARBA" id="ARBA00022692"/>
    </source>
</evidence>
<dbReference type="STRING" id="576118.SAMN05216216_11128"/>
<evidence type="ECO:0000259" key="6">
    <source>
        <dbReference type="Pfam" id="PF12698"/>
    </source>
</evidence>
<dbReference type="RefSeq" id="WP_092986219.1">
    <property type="nucleotide sequence ID" value="NZ_FNFY01000011.1"/>
</dbReference>
<dbReference type="OrthoDB" id="9771731at2"/>